<evidence type="ECO:0000313" key="4">
    <source>
        <dbReference type="Proteomes" id="UP001151518"/>
    </source>
</evidence>
<organism evidence="3 4">
    <name type="scientific">Coemansia spiralis</name>
    <dbReference type="NCBI Taxonomy" id="417178"/>
    <lineage>
        <taxon>Eukaryota</taxon>
        <taxon>Fungi</taxon>
        <taxon>Fungi incertae sedis</taxon>
        <taxon>Zoopagomycota</taxon>
        <taxon>Kickxellomycotina</taxon>
        <taxon>Kickxellomycetes</taxon>
        <taxon>Kickxellales</taxon>
        <taxon>Kickxellaceae</taxon>
        <taxon>Coemansia</taxon>
    </lineage>
</organism>
<feature type="compositionally biased region" description="Low complexity" evidence="1">
    <location>
        <begin position="595"/>
        <end position="626"/>
    </location>
</feature>
<name>A0A9W8KXF2_9FUNG</name>
<feature type="chain" id="PRO_5040814870" evidence="2">
    <location>
        <begin position="19"/>
        <end position="755"/>
    </location>
</feature>
<feature type="region of interest" description="Disordered" evidence="1">
    <location>
        <begin position="595"/>
        <end position="627"/>
    </location>
</feature>
<accession>A0A9W8KXF2</accession>
<dbReference type="AlphaFoldDB" id="A0A9W8KXF2"/>
<evidence type="ECO:0000256" key="2">
    <source>
        <dbReference type="SAM" id="SignalP"/>
    </source>
</evidence>
<proteinExistence type="predicted"/>
<feature type="region of interest" description="Disordered" evidence="1">
    <location>
        <begin position="459"/>
        <end position="483"/>
    </location>
</feature>
<dbReference type="OrthoDB" id="5596462at2759"/>
<feature type="signal peptide" evidence="2">
    <location>
        <begin position="1"/>
        <end position="18"/>
    </location>
</feature>
<evidence type="ECO:0000313" key="3">
    <source>
        <dbReference type="EMBL" id="KAJ2674199.1"/>
    </source>
</evidence>
<gene>
    <name evidence="3" type="ORF">GGI25_004416</name>
</gene>
<reference evidence="3" key="1">
    <citation type="submission" date="2022-07" db="EMBL/GenBank/DDBJ databases">
        <title>Phylogenomic reconstructions and comparative analyses of Kickxellomycotina fungi.</title>
        <authorList>
            <person name="Reynolds N.K."/>
            <person name="Stajich J.E."/>
            <person name="Barry K."/>
            <person name="Grigoriev I.V."/>
            <person name="Crous P."/>
            <person name="Smith M.E."/>
        </authorList>
    </citation>
    <scope>NUCLEOTIDE SEQUENCE</scope>
    <source>
        <strain evidence="3">NRRL 3115</strain>
    </source>
</reference>
<sequence>MRIASSIAIGLAVCVVAASSGNNYNPAPEAFLAGRVYGSNSHRSAYLNNEEHALEYSAKLLSKIAEYASVKAADSHAAFMPSEIQLADLGLDSSGSAKRVKDLFGTVHMRLSDRYQFTFDNGVKSENGGKDMLSMPFSDVFTLDPSGIRYMSNVLSTLSRLDIKSAGAIAPMFGVSSKRLHIPGAAASVANLLRTIGGMEKNSLDYIAKSSIDATETDDPLSKRTSIFSLSNLLAMENQRVNEVAEFFSSISHVRATDIAKYMHSIGWRIEGGNKGKSSGSAANGIPNINFMFLMDDSTLSSMSQAARQYAAGASEGSIADVRRAVEARLDDVRDLLDFIPGYSNLSSLVGLASNPVVNAISQIISLSYKYPNASYFDLALLYYKNIGMPGLQNIINYPSQYVGSIASTLVGGFVSDAIAGVVTNLLFPSSVTATTSIPQTSTSPTSTPSAFASAISSSSSSSSTSSTSLPASSPSSTLTSSSTSAGGIWGWFSNLGIVNGVITAGPTAMAAVPAPISTPKPSPSSLASTSTSTSTSSSTSSGGIWGWFSNIGAGSGTSIVAPTVTPTAPTRDIPGSLSSVYSSLSSSYNSLSSSYNSSASKSSTKSSKSSSTSSSSTSTSSSTSSGGIWAWPSNNGVGSGASTAAPTAMAAVPAPAPKTTLKGVAATKSSSTKAHPYEATLDLNKQSSTRVTAYAAPAGLNIPGILNLDIGGGSGLHLDVLGGLINANIGSGRKKTAPKNPPQATPAPVTPPSN</sequence>
<feature type="compositionally biased region" description="Low complexity" evidence="1">
    <location>
        <begin position="524"/>
        <end position="542"/>
    </location>
</feature>
<evidence type="ECO:0000256" key="1">
    <source>
        <dbReference type="SAM" id="MobiDB-lite"/>
    </source>
</evidence>
<keyword evidence="2" id="KW-0732">Signal</keyword>
<comment type="caution">
    <text evidence="3">The sequence shown here is derived from an EMBL/GenBank/DDBJ whole genome shotgun (WGS) entry which is preliminary data.</text>
</comment>
<dbReference type="Proteomes" id="UP001151518">
    <property type="component" value="Unassembled WGS sequence"/>
</dbReference>
<dbReference type="EMBL" id="JANBTW010000059">
    <property type="protein sequence ID" value="KAJ2674199.1"/>
    <property type="molecule type" value="Genomic_DNA"/>
</dbReference>
<feature type="region of interest" description="Disordered" evidence="1">
    <location>
        <begin position="732"/>
        <end position="755"/>
    </location>
</feature>
<protein>
    <submittedName>
        <fullName evidence="3">Uncharacterized protein</fullName>
    </submittedName>
</protein>
<feature type="compositionally biased region" description="Pro residues" evidence="1">
    <location>
        <begin position="740"/>
        <end position="755"/>
    </location>
</feature>
<feature type="region of interest" description="Disordered" evidence="1">
    <location>
        <begin position="516"/>
        <end position="542"/>
    </location>
</feature>